<keyword evidence="2" id="KW-1185">Reference proteome</keyword>
<name>A0AAV2MZG3_9HYME</name>
<reference evidence="1" key="1">
    <citation type="submission" date="2024-04" db="EMBL/GenBank/DDBJ databases">
        <authorList>
            <consortium name="Molecular Ecology Group"/>
        </authorList>
    </citation>
    <scope>NUCLEOTIDE SEQUENCE</scope>
</reference>
<evidence type="ECO:0000313" key="1">
    <source>
        <dbReference type="EMBL" id="CAL1672830.1"/>
    </source>
</evidence>
<gene>
    <name evidence="1" type="ORF">LPLAT_LOCUS11792</name>
</gene>
<accession>A0AAV2MZG3</accession>
<evidence type="ECO:0000313" key="2">
    <source>
        <dbReference type="Proteomes" id="UP001497644"/>
    </source>
</evidence>
<organism evidence="1 2">
    <name type="scientific">Lasius platythorax</name>
    <dbReference type="NCBI Taxonomy" id="488582"/>
    <lineage>
        <taxon>Eukaryota</taxon>
        <taxon>Metazoa</taxon>
        <taxon>Ecdysozoa</taxon>
        <taxon>Arthropoda</taxon>
        <taxon>Hexapoda</taxon>
        <taxon>Insecta</taxon>
        <taxon>Pterygota</taxon>
        <taxon>Neoptera</taxon>
        <taxon>Endopterygota</taxon>
        <taxon>Hymenoptera</taxon>
        <taxon>Apocrita</taxon>
        <taxon>Aculeata</taxon>
        <taxon>Formicoidea</taxon>
        <taxon>Formicidae</taxon>
        <taxon>Formicinae</taxon>
        <taxon>Lasius</taxon>
        <taxon>Lasius</taxon>
    </lineage>
</organism>
<protein>
    <submittedName>
        <fullName evidence="1">Uncharacterized protein</fullName>
    </submittedName>
</protein>
<dbReference type="AlphaFoldDB" id="A0AAV2MZG3"/>
<sequence>MAPNSHELIFSENIDLVSAQFSVLDDVNEFKYFARSFRDELASLAILRDREELGVPDLVVACPPFNPTLARSQGILQAVVREIVSVRGSGRRFGEVVAEFEAFLCELGHGRGRGQRQ</sequence>
<proteinExistence type="predicted"/>
<dbReference type="Proteomes" id="UP001497644">
    <property type="component" value="Unassembled WGS sequence"/>
</dbReference>
<comment type="caution">
    <text evidence="1">The sequence shown here is derived from an EMBL/GenBank/DDBJ whole genome shotgun (WGS) entry which is preliminary data.</text>
</comment>
<dbReference type="EMBL" id="CAXIPU020001009">
    <property type="protein sequence ID" value="CAL1672830.1"/>
    <property type="molecule type" value="Genomic_DNA"/>
</dbReference>